<dbReference type="RefSeq" id="WP_270129341.1">
    <property type="nucleotide sequence ID" value="NZ_CP115397.1"/>
</dbReference>
<gene>
    <name evidence="2" type="ORF">O9Z63_20660</name>
</gene>
<sequence length="258" mass="29265">MLLQGALSYVSPPPVRLQPLPRLEEDFGCCCWRVGASVLATLTVNSLPDGPLVLGETKAAKLKIADEVRKRLQVGDLLLLGTAQQEAIGQFVIQSLEPDPILARALRPRPGLPVAREPLTASEQQLFTYVEEWVKQADRLCRFLREEFQLDFTRVSRAERTARMGMSGKTKGISFGFHGIGCHFKTKVLELDVDFDSQGDCRGVDLWRIEMFIKWNYPKADLSYTHIKQGISALLQKRWLYQVDRPNDQHFFYVTPTS</sequence>
<reference evidence="2 3" key="1">
    <citation type="journal article" date="2011" name="Int. J. Syst. Evol. Microbiol.">
        <title>Hymenobacter yonginensis sp. nov., isolated from a mesotrophic artificial lake.</title>
        <authorList>
            <person name="Joung Y."/>
            <person name="Cho S.H."/>
            <person name="Kim H."/>
            <person name="Kim S.B."/>
            <person name="Joh K."/>
        </authorList>
    </citation>
    <scope>NUCLEOTIDE SEQUENCE [LARGE SCALE GENOMIC DNA]</scope>
    <source>
        <strain evidence="2 3">KCTC 22745</strain>
    </source>
</reference>
<keyword evidence="3" id="KW-1185">Reference proteome</keyword>
<dbReference type="Proteomes" id="UP001211872">
    <property type="component" value="Plasmid unnamed2"/>
</dbReference>
<dbReference type="EMBL" id="CP115397">
    <property type="protein sequence ID" value="WBO86695.1"/>
    <property type="molecule type" value="Genomic_DNA"/>
</dbReference>
<evidence type="ECO:0000259" key="1">
    <source>
        <dbReference type="Pfam" id="PF21837"/>
    </source>
</evidence>
<geneLocation type="plasmid" evidence="2 3">
    <name>unnamed2</name>
</geneLocation>
<evidence type="ECO:0000313" key="2">
    <source>
        <dbReference type="EMBL" id="WBO86695.1"/>
    </source>
</evidence>
<name>A0ABY7PUV3_9BACT</name>
<protein>
    <recommendedName>
        <fullName evidence="1">DUF6896 domain-containing protein</fullName>
    </recommendedName>
</protein>
<dbReference type="Pfam" id="PF21837">
    <property type="entry name" value="DUF6896"/>
    <property type="match status" value="1"/>
</dbReference>
<organism evidence="2 3">
    <name type="scientific">Hymenobacter yonginensis</name>
    <dbReference type="NCBI Taxonomy" id="748197"/>
    <lineage>
        <taxon>Bacteria</taxon>
        <taxon>Pseudomonadati</taxon>
        <taxon>Bacteroidota</taxon>
        <taxon>Cytophagia</taxon>
        <taxon>Cytophagales</taxon>
        <taxon>Hymenobacteraceae</taxon>
        <taxon>Hymenobacter</taxon>
    </lineage>
</organism>
<feature type="domain" description="DUF6896" evidence="1">
    <location>
        <begin position="128"/>
        <end position="251"/>
    </location>
</feature>
<keyword evidence="2" id="KW-0614">Plasmid</keyword>
<accession>A0ABY7PUV3</accession>
<dbReference type="InterPro" id="IPR054191">
    <property type="entry name" value="DUF6896"/>
</dbReference>
<proteinExistence type="predicted"/>
<evidence type="ECO:0000313" key="3">
    <source>
        <dbReference type="Proteomes" id="UP001211872"/>
    </source>
</evidence>